<dbReference type="EMBL" id="VEPZ02001512">
    <property type="protein sequence ID" value="KAE8670420.1"/>
    <property type="molecule type" value="Genomic_DNA"/>
</dbReference>
<gene>
    <name evidence="1" type="ORF">F3Y22_tig00112159pilonHSYRG00438</name>
</gene>
<dbReference type="AlphaFoldDB" id="A0A6A2XKU2"/>
<proteinExistence type="predicted"/>
<organism evidence="1 2">
    <name type="scientific">Hibiscus syriacus</name>
    <name type="common">Rose of Sharon</name>
    <dbReference type="NCBI Taxonomy" id="106335"/>
    <lineage>
        <taxon>Eukaryota</taxon>
        <taxon>Viridiplantae</taxon>
        <taxon>Streptophyta</taxon>
        <taxon>Embryophyta</taxon>
        <taxon>Tracheophyta</taxon>
        <taxon>Spermatophyta</taxon>
        <taxon>Magnoliopsida</taxon>
        <taxon>eudicotyledons</taxon>
        <taxon>Gunneridae</taxon>
        <taxon>Pentapetalae</taxon>
        <taxon>rosids</taxon>
        <taxon>malvids</taxon>
        <taxon>Malvales</taxon>
        <taxon>Malvaceae</taxon>
        <taxon>Malvoideae</taxon>
        <taxon>Hibiscus</taxon>
    </lineage>
</organism>
<keyword evidence="2" id="KW-1185">Reference proteome</keyword>
<sequence length="54" mass="6222">MRPIPMEFVVDQDDQGSAMEVDDVEQLEICGESAISFENKLSDVDFQQLRGRFR</sequence>
<evidence type="ECO:0000313" key="2">
    <source>
        <dbReference type="Proteomes" id="UP000436088"/>
    </source>
</evidence>
<accession>A0A6A2XKU2</accession>
<comment type="caution">
    <text evidence="1">The sequence shown here is derived from an EMBL/GenBank/DDBJ whole genome shotgun (WGS) entry which is preliminary data.</text>
</comment>
<reference evidence="1" key="1">
    <citation type="submission" date="2019-09" db="EMBL/GenBank/DDBJ databases">
        <title>Draft genome information of white flower Hibiscus syriacus.</title>
        <authorList>
            <person name="Kim Y.-M."/>
        </authorList>
    </citation>
    <scope>NUCLEOTIDE SEQUENCE [LARGE SCALE GENOMIC DNA]</scope>
    <source>
        <strain evidence="1">YM2019G1</strain>
    </source>
</reference>
<evidence type="ECO:0000313" key="1">
    <source>
        <dbReference type="EMBL" id="KAE8670420.1"/>
    </source>
</evidence>
<protein>
    <submittedName>
        <fullName evidence="1">Beta-amylase 1</fullName>
    </submittedName>
</protein>
<dbReference type="Proteomes" id="UP000436088">
    <property type="component" value="Unassembled WGS sequence"/>
</dbReference>
<name>A0A6A2XKU2_HIBSY</name>